<name>A0A7R9AVP5_TIMSH</name>
<sequence length="205" mass="22639">MTSDMQKENPPPVHQTEIRTSISPSSAVELNTTSALANYATEAGNITLKCMICYKRTSDKIICSSGFYYYKVCRSRPRIDPLQLLKCLSVLLSPEGGIKSKDEVQRLARGIEQGCGVAMKQFWVESGESVERSIEQGCRSHYEAIMGGVEEVNPHFRGGRVENHLEKNLSSPERDSNFALPVLGSQVQHETDALDHSATEAGSME</sequence>
<dbReference type="AlphaFoldDB" id="A0A7R9AVP5"/>
<dbReference type="EMBL" id="OC002128">
    <property type="protein sequence ID" value="CAD7261315.1"/>
    <property type="molecule type" value="Genomic_DNA"/>
</dbReference>
<protein>
    <submittedName>
        <fullName evidence="1">Uncharacterized protein</fullName>
    </submittedName>
</protein>
<proteinExistence type="predicted"/>
<reference evidence="1" key="1">
    <citation type="submission" date="2020-11" db="EMBL/GenBank/DDBJ databases">
        <authorList>
            <person name="Tran Van P."/>
        </authorList>
    </citation>
    <scope>NUCLEOTIDE SEQUENCE</scope>
</reference>
<gene>
    <name evidence="1" type="ORF">TSIB3V08_LOCUS5456</name>
</gene>
<evidence type="ECO:0000313" key="1">
    <source>
        <dbReference type="EMBL" id="CAD7261315.1"/>
    </source>
</evidence>
<organism evidence="1">
    <name type="scientific">Timema shepardi</name>
    <name type="common">Walking stick</name>
    <dbReference type="NCBI Taxonomy" id="629360"/>
    <lineage>
        <taxon>Eukaryota</taxon>
        <taxon>Metazoa</taxon>
        <taxon>Ecdysozoa</taxon>
        <taxon>Arthropoda</taxon>
        <taxon>Hexapoda</taxon>
        <taxon>Insecta</taxon>
        <taxon>Pterygota</taxon>
        <taxon>Neoptera</taxon>
        <taxon>Polyneoptera</taxon>
        <taxon>Phasmatodea</taxon>
        <taxon>Timematodea</taxon>
        <taxon>Timematoidea</taxon>
        <taxon>Timematidae</taxon>
        <taxon>Timema</taxon>
    </lineage>
</organism>
<accession>A0A7R9AVP5</accession>